<dbReference type="AlphaFoldDB" id="D0BNI8"/>
<dbReference type="InterPro" id="IPR015943">
    <property type="entry name" value="WD40/YVTN_repeat-like_dom_sf"/>
</dbReference>
<dbReference type="Proteomes" id="UP000002939">
    <property type="component" value="Unassembled WGS sequence"/>
</dbReference>
<dbReference type="SUPFAM" id="SSF51004">
    <property type="entry name" value="C-terminal (heme d1) domain of cytochrome cd1-nitrite reductase"/>
    <property type="match status" value="1"/>
</dbReference>
<reference evidence="2" key="1">
    <citation type="submission" date="2009-09" db="EMBL/GenBank/DDBJ databases">
        <authorList>
            <consortium name="The Broad Institute Genome Sequencing Platform"/>
            <person name="Ward D."/>
            <person name="Feldgarden M."/>
            <person name="Earl A."/>
            <person name="Young S.K."/>
            <person name="Zeng Q."/>
            <person name="Koehrsen M."/>
            <person name="Alvarado L."/>
            <person name="Berlin A."/>
            <person name="Bochicchio J."/>
            <person name="Borenstein D."/>
            <person name="Chapman S.B."/>
            <person name="Chen Z."/>
            <person name="Engels R."/>
            <person name="Freedman E."/>
            <person name="Gellesch M."/>
            <person name="Goldberg J."/>
            <person name="Griggs A."/>
            <person name="Gujja S."/>
            <person name="Heilman E."/>
            <person name="Heiman D."/>
            <person name="Hepburn T."/>
            <person name="Howarth C."/>
            <person name="Jen D."/>
            <person name="Larson L."/>
            <person name="Lewis B."/>
            <person name="Mehta T."/>
            <person name="Park D."/>
            <person name="Pearson M."/>
            <person name="Roberts A."/>
            <person name="Saif S."/>
            <person name="Shea T."/>
            <person name="Shenoy N."/>
            <person name="Sisk P."/>
            <person name="Stolte C."/>
            <person name="Sykes S."/>
            <person name="Thomson T."/>
            <person name="Walk T."/>
            <person name="White J."/>
            <person name="Yandava C."/>
            <person name="Sibley C.D."/>
            <person name="Field T.R."/>
            <person name="Grinwis M."/>
            <person name="Eshaghurshan C.S."/>
            <person name="Surette M.G."/>
            <person name="Haas B."/>
            <person name="Nusbaum C."/>
            <person name="Birren B."/>
        </authorList>
    </citation>
    <scope>NUCLEOTIDE SEQUENCE [LARGE SCALE GENOMIC DNA]</scope>
    <source>
        <strain evidence="2">ATCC 700633</strain>
    </source>
</reference>
<dbReference type="HOGENOM" id="CLU_038716_3_1_9"/>
<comment type="similarity">
    <text evidence="1">Belongs to the cycloisomerase 2 family.</text>
</comment>
<dbReference type="Gene3D" id="2.130.10.10">
    <property type="entry name" value="YVTN repeat-like/Quinoprotein amine dehydrogenase"/>
    <property type="match status" value="1"/>
</dbReference>
<dbReference type="GO" id="GO:0017057">
    <property type="term" value="F:6-phosphogluconolactonase activity"/>
    <property type="evidence" value="ECO:0007669"/>
    <property type="project" value="TreeGrafter"/>
</dbReference>
<dbReference type="EMBL" id="ACRF02000001">
    <property type="protein sequence ID" value="EEW92453.1"/>
    <property type="molecule type" value="Genomic_DNA"/>
</dbReference>
<evidence type="ECO:0000313" key="3">
    <source>
        <dbReference type="Proteomes" id="UP000002939"/>
    </source>
</evidence>
<dbReference type="Pfam" id="PF10282">
    <property type="entry name" value="Lactonase"/>
    <property type="match status" value="1"/>
</dbReference>
<dbReference type="OrthoDB" id="9790815at2"/>
<comment type="caution">
    <text evidence="2">The sequence shown here is derived from an EMBL/GenBank/DDBJ whole genome shotgun (WGS) entry which is preliminary data.</text>
</comment>
<dbReference type="eggNOG" id="COG2706">
    <property type="taxonomic scope" value="Bacteria"/>
</dbReference>
<keyword evidence="3" id="KW-1185">Reference proteome</keyword>
<dbReference type="InterPro" id="IPR011048">
    <property type="entry name" value="Haem_d1_sf"/>
</dbReference>
<reference evidence="2" key="2">
    <citation type="submission" date="2011-10" db="EMBL/GenBank/DDBJ databases">
        <title>The Genome Sequence of Granulicatella elegans ATCC 700633.</title>
        <authorList>
            <consortium name="The Broad Institute Genome Sequencing Platform"/>
            <consortium name="The Broad Institute Genome Sequencing Center for Infectious Disease"/>
            <person name="Earl A."/>
            <person name="Ward D."/>
            <person name="Feldgarden M."/>
            <person name="Gevers D."/>
            <person name="Sibley C.D."/>
            <person name="Field T.R."/>
            <person name="Grinwis M."/>
            <person name="Eshaghurshan C.S."/>
            <person name="Surette M.G."/>
            <person name="Young S.K."/>
            <person name="Zeng Q."/>
            <person name="Gargeya S."/>
            <person name="Fitzgerald M."/>
            <person name="Haas B."/>
            <person name="Abouelleil A."/>
            <person name="Alvarado L."/>
            <person name="Arachchi H.M."/>
            <person name="Berlin A."/>
            <person name="Brown A."/>
            <person name="Chapman S.B."/>
            <person name="Chen Z."/>
            <person name="Dunbar C."/>
            <person name="Freedman E."/>
            <person name="Gearin G."/>
            <person name="Goldberg J."/>
            <person name="Griggs A."/>
            <person name="Gujja S."/>
            <person name="Heiman D."/>
            <person name="Howarth C."/>
            <person name="Larson L."/>
            <person name="Lui A."/>
            <person name="MacDonald P.J.P."/>
            <person name="Montmayeur A."/>
            <person name="Murphy C."/>
            <person name="Neiman D."/>
            <person name="Pearson M."/>
            <person name="Priest M."/>
            <person name="Roberts A."/>
            <person name="Saif S."/>
            <person name="Shea T."/>
            <person name="Shenoy N."/>
            <person name="Sisk P."/>
            <person name="Stolte C."/>
            <person name="Sykes S."/>
            <person name="Wortman J."/>
            <person name="Nusbaum C."/>
            <person name="Birren B."/>
        </authorList>
    </citation>
    <scope>NUCLEOTIDE SEQUENCE [LARGE SCALE GENOMIC DNA]</scope>
    <source>
        <strain evidence="2">ATCC 700633</strain>
    </source>
</reference>
<gene>
    <name evidence="2" type="ORF">HMPREF0446_01523</name>
</gene>
<organism evidence="2 3">
    <name type="scientific">Granulicatella elegans ATCC 700633</name>
    <dbReference type="NCBI Taxonomy" id="626369"/>
    <lineage>
        <taxon>Bacteria</taxon>
        <taxon>Bacillati</taxon>
        <taxon>Bacillota</taxon>
        <taxon>Bacilli</taxon>
        <taxon>Lactobacillales</taxon>
        <taxon>Carnobacteriaceae</taxon>
        <taxon>Granulicatella</taxon>
    </lineage>
</organism>
<protein>
    <recommendedName>
        <fullName evidence="4">6-phosphogluconolactonase</fullName>
    </recommendedName>
</protein>
<evidence type="ECO:0000313" key="2">
    <source>
        <dbReference type="EMBL" id="EEW92453.1"/>
    </source>
</evidence>
<accession>D0BNI8</accession>
<dbReference type="PANTHER" id="PTHR30344:SF1">
    <property type="entry name" value="6-PHOSPHOGLUCONOLACTONASE"/>
    <property type="match status" value="1"/>
</dbReference>
<dbReference type="InterPro" id="IPR019405">
    <property type="entry name" value="Lactonase_7-beta_prop"/>
</dbReference>
<sequence>MTEKFFLGTYTKRVSKGIYSVQLDTEKKQFSNLTLEAEIENPTYLALNADHSLLAAVSKEETGGITVFNTQVAETLTKVSHFHDTKAVPCYIAFNKESNHLLAANYHEGHVSSYKFDAAVTLTDRVIHPSLEDKQPHVHYTDYTPDEKWIVVCDLGSDIVVTYQQNGEKLQRVSTYNSRKGAGPRHLAFHPTLPIAYLICELNASIEVLAYDAINGSFTFIEQHLLTTSEQQAWGGAIHLTKNGKFLYASNRGYDRIYVFQAHEETGSLTFVADYDTFGSVPRDFHLSKDERFIVIGHQESDNLTLYERNIETGTLSLCQKDFFAPEVVCVIPF</sequence>
<dbReference type="RefSeq" id="WP_006703799.1">
    <property type="nucleotide sequence ID" value="NZ_KI391971.1"/>
</dbReference>
<dbReference type="GO" id="GO:0005829">
    <property type="term" value="C:cytosol"/>
    <property type="evidence" value="ECO:0007669"/>
    <property type="project" value="TreeGrafter"/>
</dbReference>
<dbReference type="STRING" id="626369.HMPREF0446_01523"/>
<dbReference type="PANTHER" id="PTHR30344">
    <property type="entry name" value="6-PHOSPHOGLUCONOLACTONASE-RELATED"/>
    <property type="match status" value="1"/>
</dbReference>
<evidence type="ECO:0000256" key="1">
    <source>
        <dbReference type="ARBA" id="ARBA00005564"/>
    </source>
</evidence>
<evidence type="ECO:0008006" key="4">
    <source>
        <dbReference type="Google" id="ProtNLM"/>
    </source>
</evidence>
<proteinExistence type="inferred from homology"/>
<dbReference type="InterPro" id="IPR050282">
    <property type="entry name" value="Cycloisomerase_2"/>
</dbReference>
<name>D0BNI8_9LACT</name>